<keyword evidence="1" id="KW-0732">Signal</keyword>
<proteinExistence type="predicted"/>
<dbReference type="GeneID" id="106177537"/>
<evidence type="ECO:0000313" key="3">
    <source>
        <dbReference type="Proteomes" id="UP000085678"/>
    </source>
</evidence>
<dbReference type="GO" id="GO:0050839">
    <property type="term" value="F:cell adhesion molecule binding"/>
    <property type="evidence" value="ECO:0007669"/>
    <property type="project" value="TreeGrafter"/>
</dbReference>
<feature type="domain" description="FAS1" evidence="2">
    <location>
        <begin position="459"/>
        <end position="592"/>
    </location>
</feature>
<dbReference type="AlphaFoldDB" id="A0A1S3JZI0"/>
<dbReference type="KEGG" id="lak:106177537"/>
<dbReference type="STRING" id="7574.A0A1S3JZI0"/>
<dbReference type="GO" id="GO:0031012">
    <property type="term" value="C:extracellular matrix"/>
    <property type="evidence" value="ECO:0007669"/>
    <property type="project" value="TreeGrafter"/>
</dbReference>
<feature type="domain" description="FAS1" evidence="2">
    <location>
        <begin position="322"/>
        <end position="454"/>
    </location>
</feature>
<evidence type="ECO:0000256" key="1">
    <source>
        <dbReference type="SAM" id="SignalP"/>
    </source>
</evidence>
<reference evidence="4" key="1">
    <citation type="submission" date="2025-08" db="UniProtKB">
        <authorList>
            <consortium name="RefSeq"/>
        </authorList>
    </citation>
    <scope>IDENTIFICATION</scope>
    <source>
        <tissue evidence="4">Gonads</tissue>
    </source>
</reference>
<dbReference type="FunFam" id="2.30.180.10:FF:000032">
    <property type="entry name" value="Fasciclin domain-containing protein, putative"/>
    <property type="match status" value="2"/>
</dbReference>
<accession>A0A1S3JZI0</accession>
<gene>
    <name evidence="4" type="primary">LOC106177537</name>
</gene>
<dbReference type="RefSeq" id="XP_013415803.1">
    <property type="nucleotide sequence ID" value="XM_013560349.1"/>
</dbReference>
<name>A0A1S3JZI0_LINAN</name>
<dbReference type="SMART" id="SM00554">
    <property type="entry name" value="FAS1"/>
    <property type="match status" value="2"/>
</dbReference>
<evidence type="ECO:0000313" key="4">
    <source>
        <dbReference type="RefSeq" id="XP_013415803.1"/>
    </source>
</evidence>
<dbReference type="InParanoid" id="A0A1S3JZI0"/>
<dbReference type="Pfam" id="PF02469">
    <property type="entry name" value="Fasciclin"/>
    <property type="match status" value="2"/>
</dbReference>
<keyword evidence="3" id="KW-1185">Reference proteome</keyword>
<organism evidence="3 4">
    <name type="scientific">Lingula anatina</name>
    <name type="common">Brachiopod</name>
    <name type="synonym">Lingula unguis</name>
    <dbReference type="NCBI Taxonomy" id="7574"/>
    <lineage>
        <taxon>Eukaryota</taxon>
        <taxon>Metazoa</taxon>
        <taxon>Spiralia</taxon>
        <taxon>Lophotrochozoa</taxon>
        <taxon>Brachiopoda</taxon>
        <taxon>Linguliformea</taxon>
        <taxon>Lingulata</taxon>
        <taxon>Lingulida</taxon>
        <taxon>Linguloidea</taxon>
        <taxon>Lingulidae</taxon>
        <taxon>Lingula</taxon>
    </lineage>
</organism>
<evidence type="ECO:0000259" key="2">
    <source>
        <dbReference type="PROSITE" id="PS50213"/>
    </source>
</evidence>
<feature type="signal peptide" evidence="1">
    <location>
        <begin position="1"/>
        <end position="25"/>
    </location>
</feature>
<feature type="chain" id="PRO_5010306430" evidence="1">
    <location>
        <begin position="26"/>
        <end position="616"/>
    </location>
</feature>
<dbReference type="PANTHER" id="PTHR10900:SF124">
    <property type="entry name" value="FI05614P"/>
    <property type="match status" value="1"/>
</dbReference>
<dbReference type="GO" id="GO:0030198">
    <property type="term" value="P:extracellular matrix organization"/>
    <property type="evidence" value="ECO:0007669"/>
    <property type="project" value="TreeGrafter"/>
</dbReference>
<sequence>MQKASRQLTILVSLIFGSHVLSATAQTPPYSNNQAAYGPQYGTTQYSVQSPAHGQYSGIQGAYNPNAYSNQVPPNQQYYRPSTQGQGVQYTLPPQYSTGTQYRTPTYGGTQYITPNQYGTQTQYATPNQYGTSQYPLQLQYNSQTGLYLDPQTGIYYRRQYNTQTGQFVNVPVNRQYGQSTPQYSGQYGRPVYSGQTGQYNPQYTSQAGQYNPQYTRPTGQYNPQYTTQTGQYNPQYTTPTGQYNPQYTRPTGQYNPQYTTPTGQYNPQYTTPTGQYNPQYTTPTGQYNPQYGTRPGQYNPQYGTRPGPYNPPFNTLPPFMPNDLGSVLQRLGTFTAVNLIQSAGLYSTIANSQDPLTLFIPTDAAFNRLPQDLLQKITTNRTELAKLLSYHVVPGAVTSQDLSNDLEGESVEGSKVRINIYQNGRVITANGAPIVAFDRMATNGVIHVIDKVMMPIGTGDVFEVVANDFNFSTLVSALSRTNLVFALKEPGPFTLFAPTNDAFNNLPPGLLNALMSDMNALTEVLKYHVVSGTGYSAGFSNGQMVDTMVPGKASRVTIYGPNGPYLINNVPITEEDQHAKNGVVHTIEQVMIPPNLYLNPNPDPIQQLLNMVPSK</sequence>
<dbReference type="InterPro" id="IPR000782">
    <property type="entry name" value="FAS1_domain"/>
</dbReference>
<dbReference type="PROSITE" id="PS50213">
    <property type="entry name" value="FAS1"/>
    <property type="match status" value="2"/>
</dbReference>
<dbReference type="Gene3D" id="2.30.180.10">
    <property type="entry name" value="FAS1 domain"/>
    <property type="match status" value="2"/>
</dbReference>
<dbReference type="InterPro" id="IPR036378">
    <property type="entry name" value="FAS1_dom_sf"/>
</dbReference>
<dbReference type="GO" id="GO:0005615">
    <property type="term" value="C:extracellular space"/>
    <property type="evidence" value="ECO:0007669"/>
    <property type="project" value="TreeGrafter"/>
</dbReference>
<dbReference type="Proteomes" id="UP000085678">
    <property type="component" value="Unplaced"/>
</dbReference>
<dbReference type="OrthoDB" id="286301at2759"/>
<dbReference type="PANTHER" id="PTHR10900">
    <property type="entry name" value="PERIOSTIN-RELATED"/>
    <property type="match status" value="1"/>
</dbReference>
<dbReference type="SUPFAM" id="SSF82153">
    <property type="entry name" value="FAS1 domain"/>
    <property type="match status" value="2"/>
</dbReference>
<dbReference type="GO" id="GO:0007155">
    <property type="term" value="P:cell adhesion"/>
    <property type="evidence" value="ECO:0007669"/>
    <property type="project" value="TreeGrafter"/>
</dbReference>
<dbReference type="InterPro" id="IPR050904">
    <property type="entry name" value="Adhesion/Biosynth-related"/>
</dbReference>
<protein>
    <submittedName>
        <fullName evidence="4">Uncharacterized protein LOC106177537</fullName>
    </submittedName>
</protein>